<protein>
    <submittedName>
        <fullName evidence="6">Efflux RND transporter periplasmic adaptor subunit</fullName>
    </submittedName>
</protein>
<dbReference type="Pfam" id="PF25954">
    <property type="entry name" value="Beta-barrel_RND_2"/>
    <property type="match status" value="1"/>
</dbReference>
<dbReference type="InterPro" id="IPR006143">
    <property type="entry name" value="RND_pump_MFP"/>
</dbReference>
<feature type="compositionally biased region" description="Basic and acidic residues" evidence="2">
    <location>
        <begin position="312"/>
        <end position="327"/>
    </location>
</feature>
<dbReference type="PANTHER" id="PTHR30469">
    <property type="entry name" value="MULTIDRUG RESISTANCE PROTEIN MDTA"/>
    <property type="match status" value="1"/>
</dbReference>
<dbReference type="Gene3D" id="2.40.30.170">
    <property type="match status" value="1"/>
</dbReference>
<dbReference type="SUPFAM" id="SSF111369">
    <property type="entry name" value="HlyD-like secretion proteins"/>
    <property type="match status" value="1"/>
</dbReference>
<dbReference type="InterPro" id="IPR058792">
    <property type="entry name" value="Beta-barrel_RND_2"/>
</dbReference>
<dbReference type="Pfam" id="PF25917">
    <property type="entry name" value="BSH_RND"/>
    <property type="match status" value="1"/>
</dbReference>
<dbReference type="Proteomes" id="UP001302477">
    <property type="component" value="Chromosome"/>
</dbReference>
<dbReference type="Gene3D" id="2.40.50.100">
    <property type="match status" value="1"/>
</dbReference>
<evidence type="ECO:0000259" key="5">
    <source>
        <dbReference type="Pfam" id="PF25954"/>
    </source>
</evidence>
<feature type="domain" description="Multidrug resistance protein MdtA-like barrel-sandwich hybrid" evidence="4">
    <location>
        <begin position="76"/>
        <end position="197"/>
    </location>
</feature>
<dbReference type="InterPro" id="IPR058625">
    <property type="entry name" value="MdtA-like_BSH"/>
</dbReference>
<keyword evidence="3" id="KW-1133">Transmembrane helix</keyword>
<dbReference type="RefSeq" id="WP_318955127.1">
    <property type="nucleotide sequence ID" value="NZ_CP137555.1"/>
</dbReference>
<dbReference type="GO" id="GO:0015562">
    <property type="term" value="F:efflux transmembrane transporter activity"/>
    <property type="evidence" value="ECO:0007669"/>
    <property type="project" value="TreeGrafter"/>
</dbReference>
<evidence type="ECO:0000259" key="4">
    <source>
        <dbReference type="Pfam" id="PF25917"/>
    </source>
</evidence>
<accession>A0AAU0N341</accession>
<dbReference type="Gene3D" id="2.40.420.20">
    <property type="match status" value="1"/>
</dbReference>
<keyword evidence="7" id="KW-1185">Reference proteome</keyword>
<dbReference type="FunFam" id="2.40.30.170:FF:000010">
    <property type="entry name" value="Efflux RND transporter periplasmic adaptor subunit"/>
    <property type="match status" value="1"/>
</dbReference>
<evidence type="ECO:0000256" key="3">
    <source>
        <dbReference type="SAM" id="Phobius"/>
    </source>
</evidence>
<sequence length="399" mass="44013">MTLARQLFNRRMLWMLLGCLVVFGGIFGFKFFGRYMMNQHMDNMSLPPATVTTARVEQQRWQTRLSAVGSLRAVNGVNVTTQAQGEVKAIYFESGQSVDRGAVLAELAAAPETAQIEVLEAEHRLAERDYKRIAELYKKGVATLRELDQAQAILDQVVANLSVQRATINERIITAPFSGQLGIRQVDLGQNVAPGDAVVSLQQLQPIFVDFSLSERDFSRVREGQGVELTAAAIPEQVFQGRITAIDPAIDPRNRTFLLQATLENAKRKLRPGMFADVAVKVEKFRSVLVVPRTAISFAPYGNAVFVIRKSQNKDQQRGRGGQKDGKGAQPQPQPEWVAVKRFVKTGEERGDLIEIIEGVQAGEQVATTGLLKLRNEGGVIINNDNPPPDQLAPKPDNS</sequence>
<name>A0AAU0N341_9GAMM</name>
<keyword evidence="3" id="KW-0472">Membrane</keyword>
<gene>
    <name evidence="6" type="ORF">R5R33_05970</name>
</gene>
<dbReference type="Gene3D" id="1.10.287.470">
    <property type="entry name" value="Helix hairpin bin"/>
    <property type="match status" value="1"/>
</dbReference>
<organism evidence="6 7">
    <name type="scientific">Microbulbifer pacificus</name>
    <dbReference type="NCBI Taxonomy" id="407164"/>
    <lineage>
        <taxon>Bacteria</taxon>
        <taxon>Pseudomonadati</taxon>
        <taxon>Pseudomonadota</taxon>
        <taxon>Gammaproteobacteria</taxon>
        <taxon>Cellvibrionales</taxon>
        <taxon>Microbulbiferaceae</taxon>
        <taxon>Microbulbifer</taxon>
    </lineage>
</organism>
<keyword evidence="3" id="KW-0812">Transmembrane</keyword>
<dbReference type="GO" id="GO:1990281">
    <property type="term" value="C:efflux pump complex"/>
    <property type="evidence" value="ECO:0007669"/>
    <property type="project" value="TreeGrafter"/>
</dbReference>
<dbReference type="PANTHER" id="PTHR30469:SF11">
    <property type="entry name" value="BLL4320 PROTEIN"/>
    <property type="match status" value="1"/>
</dbReference>
<proteinExistence type="inferred from homology"/>
<evidence type="ECO:0000256" key="2">
    <source>
        <dbReference type="SAM" id="MobiDB-lite"/>
    </source>
</evidence>
<dbReference type="AlphaFoldDB" id="A0AAU0N341"/>
<evidence type="ECO:0000313" key="7">
    <source>
        <dbReference type="Proteomes" id="UP001302477"/>
    </source>
</evidence>
<dbReference type="EMBL" id="CP137555">
    <property type="protein sequence ID" value="WOX06675.1"/>
    <property type="molecule type" value="Genomic_DNA"/>
</dbReference>
<dbReference type="NCBIfam" id="TIGR01730">
    <property type="entry name" value="RND_mfp"/>
    <property type="match status" value="1"/>
</dbReference>
<evidence type="ECO:0000313" key="6">
    <source>
        <dbReference type="EMBL" id="WOX06675.1"/>
    </source>
</evidence>
<feature type="domain" description="CusB-like beta-barrel" evidence="5">
    <location>
        <begin position="208"/>
        <end position="281"/>
    </location>
</feature>
<feature type="region of interest" description="Disordered" evidence="2">
    <location>
        <begin position="312"/>
        <end position="336"/>
    </location>
</feature>
<feature type="region of interest" description="Disordered" evidence="2">
    <location>
        <begin position="377"/>
        <end position="399"/>
    </location>
</feature>
<reference evidence="6 7" key="1">
    <citation type="submission" date="2023-10" db="EMBL/GenBank/DDBJ databases">
        <title>Description of Microbulbifer bruguierae sp. nov., isolated from the sediments of mangrove plant Bruguiera sexangula and comparative genomic analyses of the genus Microbulbifer.</title>
        <authorList>
            <person name="Long M."/>
        </authorList>
    </citation>
    <scope>NUCLEOTIDE SEQUENCE [LARGE SCALE GENOMIC DNA]</scope>
    <source>
        <strain evidence="6 7">SPO729</strain>
    </source>
</reference>
<comment type="similarity">
    <text evidence="1">Belongs to the membrane fusion protein (MFP) (TC 8.A.1) family.</text>
</comment>
<dbReference type="KEGG" id="mpaf:R5R33_05970"/>
<evidence type="ECO:0000256" key="1">
    <source>
        <dbReference type="ARBA" id="ARBA00009477"/>
    </source>
</evidence>
<feature type="transmembrane region" description="Helical" evidence="3">
    <location>
        <begin position="12"/>
        <end position="32"/>
    </location>
</feature>